<sequence length="332" mass="37322">MTNTTLVLFISEEYSMMVELAVFVWKNKGSVPFASTFSRNGESEGTFEFGNYRKEVNDLHAVVQHFTATNHIISAILGTRGNVVVLYASLHHDIPVVVNVSGGYKMDRGIEERLGKDYLERAKKDGFIDIKSKIGEVSFRVTEESLLERLNTNMHEAGLNIDQDCKQEKEVNLFVKVYHARPRQLVLSVVTFVLIATFALTGFLLAKGDTLTPLDAFCCKSKELEDIWTTSLPAKKWDSHITSSSCSSLFSDLTWGIEMLYLVGDSESFTYDDQVVVGSQRRFHGFDDSVVRVEEALGFAKVIPNHKLQIIEGADQRDPELKKIGTPYYDAI</sequence>
<accession>A0ABQ5BIF2</accession>
<keyword evidence="1" id="KW-0812">Transmembrane</keyword>
<reference evidence="2" key="1">
    <citation type="journal article" date="2022" name="Int. J. Mol. Sci.">
        <title>Draft Genome of Tanacetum Coccineum: Genomic Comparison of Closely Related Tanacetum-Family Plants.</title>
        <authorList>
            <person name="Yamashiro T."/>
            <person name="Shiraishi A."/>
            <person name="Nakayama K."/>
            <person name="Satake H."/>
        </authorList>
    </citation>
    <scope>NUCLEOTIDE SEQUENCE</scope>
</reference>
<proteinExistence type="predicted"/>
<evidence type="ECO:0000313" key="3">
    <source>
        <dbReference type="Proteomes" id="UP001151760"/>
    </source>
</evidence>
<evidence type="ECO:0000256" key="1">
    <source>
        <dbReference type="SAM" id="Phobius"/>
    </source>
</evidence>
<reference evidence="2" key="2">
    <citation type="submission" date="2022-01" db="EMBL/GenBank/DDBJ databases">
        <authorList>
            <person name="Yamashiro T."/>
            <person name="Shiraishi A."/>
            <person name="Satake H."/>
            <person name="Nakayama K."/>
        </authorList>
    </citation>
    <scope>NUCLEOTIDE SEQUENCE</scope>
</reference>
<dbReference type="PANTHER" id="PTHR42886">
    <property type="entry name" value="RE40534P-RELATED"/>
    <property type="match status" value="1"/>
</dbReference>
<keyword evidence="2" id="KW-0378">Hydrolase</keyword>
<dbReference type="PANTHER" id="PTHR42886:SF82">
    <property type="entry name" value="FERULOYL ESTERASE"/>
    <property type="match status" value="1"/>
</dbReference>
<gene>
    <name evidence="2" type="ORF">Tco_0860585</name>
</gene>
<dbReference type="InterPro" id="IPR029058">
    <property type="entry name" value="AB_hydrolase_fold"/>
</dbReference>
<organism evidence="2 3">
    <name type="scientific">Tanacetum coccineum</name>
    <dbReference type="NCBI Taxonomy" id="301880"/>
    <lineage>
        <taxon>Eukaryota</taxon>
        <taxon>Viridiplantae</taxon>
        <taxon>Streptophyta</taxon>
        <taxon>Embryophyta</taxon>
        <taxon>Tracheophyta</taxon>
        <taxon>Spermatophyta</taxon>
        <taxon>Magnoliopsida</taxon>
        <taxon>eudicotyledons</taxon>
        <taxon>Gunneridae</taxon>
        <taxon>Pentapetalae</taxon>
        <taxon>asterids</taxon>
        <taxon>campanulids</taxon>
        <taxon>Asterales</taxon>
        <taxon>Asteraceae</taxon>
        <taxon>Asteroideae</taxon>
        <taxon>Anthemideae</taxon>
        <taxon>Anthemidinae</taxon>
        <taxon>Tanacetum</taxon>
    </lineage>
</organism>
<dbReference type="GO" id="GO:0016787">
    <property type="term" value="F:hydrolase activity"/>
    <property type="evidence" value="ECO:0007669"/>
    <property type="project" value="UniProtKB-KW"/>
</dbReference>
<dbReference type="SUPFAM" id="SSF53474">
    <property type="entry name" value="alpha/beta-Hydrolases"/>
    <property type="match status" value="1"/>
</dbReference>
<keyword evidence="1" id="KW-1133">Transmembrane helix</keyword>
<keyword evidence="1" id="KW-0472">Membrane</keyword>
<dbReference type="Gene3D" id="3.40.50.1820">
    <property type="entry name" value="alpha/beta hydrolase"/>
    <property type="match status" value="1"/>
</dbReference>
<protein>
    <submittedName>
        <fullName evidence="2">Alpha/beta hydrolase fold protein</fullName>
    </submittedName>
</protein>
<dbReference type="Proteomes" id="UP001151760">
    <property type="component" value="Unassembled WGS sequence"/>
</dbReference>
<dbReference type="EMBL" id="BQNB010013238">
    <property type="protein sequence ID" value="GJT13543.1"/>
    <property type="molecule type" value="Genomic_DNA"/>
</dbReference>
<comment type="caution">
    <text evidence="2">The sequence shown here is derived from an EMBL/GenBank/DDBJ whole genome shotgun (WGS) entry which is preliminary data.</text>
</comment>
<evidence type="ECO:0000313" key="2">
    <source>
        <dbReference type="EMBL" id="GJT13543.1"/>
    </source>
</evidence>
<feature type="transmembrane region" description="Helical" evidence="1">
    <location>
        <begin position="185"/>
        <end position="206"/>
    </location>
</feature>
<keyword evidence="3" id="KW-1185">Reference proteome</keyword>
<name>A0ABQ5BIF2_9ASTR</name>